<proteinExistence type="predicted"/>
<dbReference type="AlphaFoldDB" id="A0AAV2YTH4"/>
<evidence type="ECO:0000313" key="3">
    <source>
        <dbReference type="Proteomes" id="UP001146120"/>
    </source>
</evidence>
<name>A0AAV2YTH4_9STRA</name>
<reference evidence="2" key="1">
    <citation type="submission" date="2022-11" db="EMBL/GenBank/DDBJ databases">
        <authorList>
            <person name="Morgan W.R."/>
            <person name="Tartar A."/>
        </authorList>
    </citation>
    <scope>NUCLEOTIDE SEQUENCE</scope>
    <source>
        <strain evidence="2">ARSEF 373</strain>
    </source>
</reference>
<dbReference type="EMBL" id="DAKRPA010000160">
    <property type="protein sequence ID" value="DAZ96673.1"/>
    <property type="molecule type" value="Genomic_DNA"/>
</dbReference>
<protein>
    <recommendedName>
        <fullName evidence="1">PiggyBac transposable element-derived protein domain-containing protein</fullName>
    </recommendedName>
</protein>
<evidence type="ECO:0000259" key="1">
    <source>
        <dbReference type="Pfam" id="PF13843"/>
    </source>
</evidence>
<evidence type="ECO:0000313" key="2">
    <source>
        <dbReference type="EMBL" id="DAZ96673.1"/>
    </source>
</evidence>
<dbReference type="Proteomes" id="UP001146120">
    <property type="component" value="Unassembled WGS sequence"/>
</dbReference>
<accession>A0AAV2YTH4</accession>
<reference evidence="2" key="2">
    <citation type="journal article" date="2023" name="Microbiol Resour">
        <title>Decontamination and Annotation of the Draft Genome Sequence of the Oomycete Lagenidium giganteum ARSEF 373.</title>
        <authorList>
            <person name="Morgan W.R."/>
            <person name="Tartar A."/>
        </authorList>
    </citation>
    <scope>NUCLEOTIDE SEQUENCE</scope>
    <source>
        <strain evidence="2">ARSEF 373</strain>
    </source>
</reference>
<gene>
    <name evidence="2" type="ORF">N0F65_009236</name>
</gene>
<comment type="caution">
    <text evidence="2">The sequence shown here is derived from an EMBL/GenBank/DDBJ whole genome shotgun (WGS) entry which is preliminary data.</text>
</comment>
<sequence length="119" mass="14062">MFPMHFVTTVLQHSNDKLSRQGFRTFQEGDLFRWLGIRLEMTIEPRRGDVKVYWERQAREGSIATSANYRERFGMGRHCFEHILHALSFADELPAPDPWKPIRSLIEAFNQRIIQTISQ</sequence>
<keyword evidence="3" id="KW-1185">Reference proteome</keyword>
<feature type="domain" description="PiggyBac transposable element-derived protein" evidence="1">
    <location>
        <begin position="1"/>
        <end position="113"/>
    </location>
</feature>
<dbReference type="InterPro" id="IPR029526">
    <property type="entry name" value="PGBD"/>
</dbReference>
<organism evidence="2 3">
    <name type="scientific">Lagenidium giganteum</name>
    <dbReference type="NCBI Taxonomy" id="4803"/>
    <lineage>
        <taxon>Eukaryota</taxon>
        <taxon>Sar</taxon>
        <taxon>Stramenopiles</taxon>
        <taxon>Oomycota</taxon>
        <taxon>Peronosporomycetes</taxon>
        <taxon>Pythiales</taxon>
        <taxon>Pythiaceae</taxon>
    </lineage>
</organism>
<dbReference type="Pfam" id="PF13843">
    <property type="entry name" value="DDE_Tnp_1_7"/>
    <property type="match status" value="1"/>
</dbReference>